<evidence type="ECO:0000256" key="1">
    <source>
        <dbReference type="SAM" id="MobiDB-lite"/>
    </source>
</evidence>
<proteinExistence type="predicted"/>
<dbReference type="InterPro" id="IPR032675">
    <property type="entry name" value="LRR_dom_sf"/>
</dbReference>
<evidence type="ECO:0000313" key="3">
    <source>
        <dbReference type="Proteomes" id="UP000237631"/>
    </source>
</evidence>
<dbReference type="Gene3D" id="3.80.10.10">
    <property type="entry name" value="Ribonuclease Inhibitor"/>
    <property type="match status" value="1"/>
</dbReference>
<dbReference type="EMBL" id="PNEN01000550">
    <property type="protein sequence ID" value="PPJ54983.1"/>
    <property type="molecule type" value="Genomic_DNA"/>
</dbReference>
<sequence>MPKKQRNNYLKQLQGTSSGNKAASTNVANTKSSVNEKLSELRKLGGKDAAKKKAELAESATNHKSVHPSLKGILGIAESAPPKPKRAARVRLPNRTPGPAPPASWTKTPGWSRSLALRTGQRRFRRNGTTDIDRNRPEKLGRFALLSSIDDDDNHNQRPGSLVHFALKTAAENWDMFEEEDLPILAELPLRLRLKLLSYLGFYGPAININTLDALTSGTEPLSHLDLAGLIGSGGLSIPRLTKLAKEQKPMVQSAELTLDAVAESWDQESSFEAALSMSMPEARFSSLTHLSLSHPPPGVSWRDLLALSRHTPSLTHLSLAYWQRPTLTPNLATATVSSQHSPDVHAGGSHYYSALDQDMYEPAAIIRQLSNNLLSLRWLDLEGCTDWCAALSFQWTSDTTNNEGDDTWTRHSTTTSIWAGNWKNFSYLNLSQGWAPNVATLHLLPRQQMSRFRKVLLDKFTEHVGLAQLALEQETDTMSLVAQRKAQIWLEVEEQAMRVGRDINSLRRSEHVKYIDVDHGWYVQ</sequence>
<accession>A0A2S6C5J7</accession>
<comment type="caution">
    <text evidence="2">The sequence shown here is derived from an EMBL/GenBank/DDBJ whole genome shotgun (WGS) entry which is preliminary data.</text>
</comment>
<keyword evidence="3" id="KW-1185">Reference proteome</keyword>
<feature type="compositionally biased region" description="Polar residues" evidence="1">
    <location>
        <begin position="7"/>
        <end position="36"/>
    </location>
</feature>
<feature type="region of interest" description="Disordered" evidence="1">
    <location>
        <begin position="1"/>
        <end position="112"/>
    </location>
</feature>
<name>A0A2S6C5J7_9PEZI</name>
<dbReference type="Proteomes" id="UP000237631">
    <property type="component" value="Unassembled WGS sequence"/>
</dbReference>
<dbReference type="AlphaFoldDB" id="A0A2S6C5J7"/>
<evidence type="ECO:0000313" key="2">
    <source>
        <dbReference type="EMBL" id="PPJ54983.1"/>
    </source>
</evidence>
<protein>
    <submittedName>
        <fullName evidence="2">Uncharacterized protein</fullName>
    </submittedName>
</protein>
<dbReference type="STRING" id="357750.A0A2S6C5J7"/>
<organism evidence="2 3">
    <name type="scientific">Cercospora berteroae</name>
    <dbReference type="NCBI Taxonomy" id="357750"/>
    <lineage>
        <taxon>Eukaryota</taxon>
        <taxon>Fungi</taxon>
        <taxon>Dikarya</taxon>
        <taxon>Ascomycota</taxon>
        <taxon>Pezizomycotina</taxon>
        <taxon>Dothideomycetes</taxon>
        <taxon>Dothideomycetidae</taxon>
        <taxon>Mycosphaerellales</taxon>
        <taxon>Mycosphaerellaceae</taxon>
        <taxon>Cercospora</taxon>
    </lineage>
</organism>
<reference evidence="3" key="1">
    <citation type="journal article" date="2017" name="bioRxiv">
        <title>Conservation of a gene cluster reveals novel cercosporin biosynthetic mechanisms and extends production to the genus Colletotrichum.</title>
        <authorList>
            <person name="de Jonge R."/>
            <person name="Ebert M.K."/>
            <person name="Huitt-Roehl C.R."/>
            <person name="Pal P."/>
            <person name="Suttle J.C."/>
            <person name="Spanner R.E."/>
            <person name="Neubauer J.D."/>
            <person name="Jurick W.M.II."/>
            <person name="Stott K.A."/>
            <person name="Secor G.A."/>
            <person name="Thomma B.P.H.J."/>
            <person name="Van de Peer Y."/>
            <person name="Townsend C.A."/>
            <person name="Bolton M.D."/>
        </authorList>
    </citation>
    <scope>NUCLEOTIDE SEQUENCE [LARGE SCALE GENOMIC DNA]</scope>
    <source>
        <strain evidence="3">CBS538.71</strain>
    </source>
</reference>
<gene>
    <name evidence="2" type="ORF">CBER1_05645</name>
</gene>
<dbReference type="OrthoDB" id="193467at2759"/>
<feature type="compositionally biased region" description="Basic and acidic residues" evidence="1">
    <location>
        <begin position="37"/>
        <end position="56"/>
    </location>
</feature>